<evidence type="ECO:0000313" key="1">
    <source>
        <dbReference type="EMBL" id="KAK4830966.1"/>
    </source>
</evidence>
<organism evidence="1 2">
    <name type="scientific">Mycteria americana</name>
    <name type="common">Wood stork</name>
    <dbReference type="NCBI Taxonomy" id="33587"/>
    <lineage>
        <taxon>Eukaryota</taxon>
        <taxon>Metazoa</taxon>
        <taxon>Chordata</taxon>
        <taxon>Craniata</taxon>
        <taxon>Vertebrata</taxon>
        <taxon>Euteleostomi</taxon>
        <taxon>Archelosauria</taxon>
        <taxon>Archosauria</taxon>
        <taxon>Dinosauria</taxon>
        <taxon>Saurischia</taxon>
        <taxon>Theropoda</taxon>
        <taxon>Coelurosauria</taxon>
        <taxon>Aves</taxon>
        <taxon>Neognathae</taxon>
        <taxon>Neoaves</taxon>
        <taxon>Aequornithes</taxon>
        <taxon>Ciconiiformes</taxon>
        <taxon>Ciconiidae</taxon>
        <taxon>Mycteria</taxon>
    </lineage>
</organism>
<dbReference type="EMBL" id="JAUNZN010000001">
    <property type="protein sequence ID" value="KAK4830966.1"/>
    <property type="molecule type" value="Genomic_DNA"/>
</dbReference>
<protein>
    <submittedName>
        <fullName evidence="1">Uncharacterized protein</fullName>
    </submittedName>
</protein>
<evidence type="ECO:0000313" key="2">
    <source>
        <dbReference type="Proteomes" id="UP001333110"/>
    </source>
</evidence>
<reference evidence="1 2" key="1">
    <citation type="journal article" date="2023" name="J. Hered.">
        <title>Chromosome-level genome of the wood stork (Mycteria americana) provides insight into avian chromosome evolution.</title>
        <authorList>
            <person name="Flamio R. Jr."/>
            <person name="Ramstad K.M."/>
        </authorList>
    </citation>
    <scope>NUCLEOTIDE SEQUENCE [LARGE SCALE GENOMIC DNA]</scope>
    <source>
        <strain evidence="1">JAX WOST 10</strain>
    </source>
</reference>
<gene>
    <name evidence="1" type="ORF">QYF61_014425</name>
</gene>
<comment type="caution">
    <text evidence="1">The sequence shown here is derived from an EMBL/GenBank/DDBJ whole genome shotgun (WGS) entry which is preliminary data.</text>
</comment>
<dbReference type="AlphaFoldDB" id="A0AAN7NU18"/>
<dbReference type="Proteomes" id="UP001333110">
    <property type="component" value="Unassembled WGS sequence"/>
</dbReference>
<accession>A0AAN7NU18</accession>
<sequence>MAALVTTNNTKSGGKYHDVKGYTLDQQRGLLQPSLSPPGACGPAGTWYIPLDQGQSGRSSQLSSWVAGPSASGNAQRSEFLDRCSFMIYLYHRLRFHRITESQNRIGWKRPLRSSSPTVNLTLPRPPLHHVPKHLIQTSFKYLQGWRLNHFPGQPVPRLDNPFSEEKFPNIQSKPPLAQLEAISSCPITCYLGEETDPHLSTASCQAKQSQLPQPLLIRLLLQTLHQLCCPSLDTLQHLNVSLVVGGPKLNTGFEVRPHQCRVQGHDHFPSPAGHAISDTSQDAIGFLGHLGPLLAHIQAAVDQHPQVLLCLAAFQPLFPKPVALHGVVVTQVQDPALGLVKPHTIDLGPSIQPVQVPLQSLPPLKQINTPTQLGVICKLTEGALDPFVQIIDKDVKQNWPQHRAMGNTTCDWPPTGGWRLNHFPGQSVPMLDNPLGEEKFPNIQSKPPLAQLEAISSCPITCYLGEETDPHLSTTSFQAKQPQLPQPLLIRLLLQTLHQLRCPSLDTLQHLNVSLVVGGPKLNTGFEVQPHQCRVQGHNHFPSPAGHAIFDTSQDAIGLLGRLGTLLDHIQAAVNKHPQVLLCQAAFQPLFPKPVALHGVAVAQVQDLALGLVKPHTIHPSPSIQPVQVPLQSLPTLQQINTPTQLGVVCKLTESTLDPFVQIIDKDVKQNWPQHRALGNTWGSLQQLGSGTQSAQ</sequence>
<name>A0AAN7NU18_MYCAM</name>
<keyword evidence="2" id="KW-1185">Reference proteome</keyword>
<proteinExistence type="predicted"/>